<evidence type="ECO:0000313" key="4">
    <source>
        <dbReference type="EMBL" id="RFS82783.1"/>
    </source>
</evidence>
<organism evidence="4 5">
    <name type="scientific">Actinomadura spongiicola</name>
    <dbReference type="NCBI Taxonomy" id="2303421"/>
    <lineage>
        <taxon>Bacteria</taxon>
        <taxon>Bacillati</taxon>
        <taxon>Actinomycetota</taxon>
        <taxon>Actinomycetes</taxon>
        <taxon>Streptosporangiales</taxon>
        <taxon>Thermomonosporaceae</taxon>
        <taxon>Actinomadura</taxon>
    </lineage>
</organism>
<gene>
    <name evidence="4" type="ORF">D0T12_25470</name>
</gene>
<dbReference type="Proteomes" id="UP000262882">
    <property type="component" value="Unassembled WGS sequence"/>
</dbReference>
<dbReference type="EMBL" id="QVNQ01000008">
    <property type="protein sequence ID" value="RFS82783.1"/>
    <property type="molecule type" value="Genomic_DNA"/>
</dbReference>
<proteinExistence type="predicted"/>
<dbReference type="PROSITE" id="PS51257">
    <property type="entry name" value="PROKAR_LIPOPROTEIN"/>
    <property type="match status" value="1"/>
</dbReference>
<sequence length="301" mass="31022">MSVRRLAAFAAAVLAVAVLAGCGGGGPAPPQRAWFRVSVLPDGNALLDLRAAGQLGSDADVRALARRVAAATFPGARAIHVRTERDRGVPFARAEVRRAYRTGRGPSLRIDTAGAVRLLAAAGFRDTTMRLRLPSVPATVRATTVPANTERAETERAGTGSSGTRAWRLRADAPPPVVRVDLRPRPGRWLAAMALPVLGAAGVALGFFVRRRIFALPAAGLSVAAAITAVAGSAGRQGDGLGVAGLLDGTALKVATIAPLAAVPLALPAVLLLATVFARLVTGPDVRSTHEARPTDTGVFW</sequence>
<keyword evidence="2" id="KW-0812">Transmembrane</keyword>
<protein>
    <submittedName>
        <fullName evidence="4">Uncharacterized protein</fullName>
    </submittedName>
</protein>
<evidence type="ECO:0000256" key="3">
    <source>
        <dbReference type="SAM" id="SignalP"/>
    </source>
</evidence>
<feature type="transmembrane region" description="Helical" evidence="2">
    <location>
        <begin position="214"/>
        <end position="234"/>
    </location>
</feature>
<dbReference type="AlphaFoldDB" id="A0A372GCH6"/>
<keyword evidence="3" id="KW-0732">Signal</keyword>
<feature type="chain" id="PRO_5016977130" evidence="3">
    <location>
        <begin position="21"/>
        <end position="301"/>
    </location>
</feature>
<dbReference type="OrthoDB" id="3479588at2"/>
<evidence type="ECO:0000256" key="1">
    <source>
        <dbReference type="SAM" id="MobiDB-lite"/>
    </source>
</evidence>
<feature type="transmembrane region" description="Helical" evidence="2">
    <location>
        <begin position="254"/>
        <end position="278"/>
    </location>
</feature>
<evidence type="ECO:0000256" key="2">
    <source>
        <dbReference type="SAM" id="Phobius"/>
    </source>
</evidence>
<evidence type="ECO:0000313" key="5">
    <source>
        <dbReference type="Proteomes" id="UP000262882"/>
    </source>
</evidence>
<accession>A0A372GCH6</accession>
<keyword evidence="2" id="KW-1133">Transmembrane helix</keyword>
<feature type="signal peptide" evidence="3">
    <location>
        <begin position="1"/>
        <end position="20"/>
    </location>
</feature>
<reference evidence="4 5" key="1">
    <citation type="submission" date="2018-08" db="EMBL/GenBank/DDBJ databases">
        <title>Actinomadura spongicola sp. nov., isolated from marine sponge Leucetta chagosensis.</title>
        <authorList>
            <person name="Li L."/>
            <person name="Lin H.W."/>
        </authorList>
    </citation>
    <scope>NUCLEOTIDE SEQUENCE [LARGE SCALE GENOMIC DNA]</scope>
    <source>
        <strain evidence="4 5">LHW52907</strain>
    </source>
</reference>
<comment type="caution">
    <text evidence="4">The sequence shown here is derived from an EMBL/GenBank/DDBJ whole genome shotgun (WGS) entry which is preliminary data.</text>
</comment>
<feature type="transmembrane region" description="Helical" evidence="2">
    <location>
        <begin position="189"/>
        <end position="209"/>
    </location>
</feature>
<keyword evidence="2" id="KW-0472">Membrane</keyword>
<feature type="region of interest" description="Disordered" evidence="1">
    <location>
        <begin position="147"/>
        <end position="167"/>
    </location>
</feature>
<keyword evidence="5" id="KW-1185">Reference proteome</keyword>
<dbReference type="RefSeq" id="WP_117402264.1">
    <property type="nucleotide sequence ID" value="NZ_QVNQ01000008.1"/>
</dbReference>
<name>A0A372GCH6_9ACTN</name>